<dbReference type="InterPro" id="IPR036068">
    <property type="entry name" value="Nicotinate_pribotase-like_C"/>
</dbReference>
<evidence type="ECO:0000256" key="6">
    <source>
        <dbReference type="ARBA" id="ARBA00022642"/>
    </source>
</evidence>
<dbReference type="Pfam" id="PF02749">
    <property type="entry name" value="QRPTase_N"/>
    <property type="match status" value="1"/>
</dbReference>
<dbReference type="Gene3D" id="3.20.20.70">
    <property type="entry name" value="Aldolase class I"/>
    <property type="match status" value="1"/>
</dbReference>
<comment type="subunit">
    <text evidence="4">Hexamer formed by 3 homodimers.</text>
</comment>
<dbReference type="EMBL" id="CAQJ01000080">
    <property type="protein sequence ID" value="CCQ91531.1"/>
    <property type="molecule type" value="Genomic_DNA"/>
</dbReference>
<organism evidence="15 16">
    <name type="scientific">Nitrospina gracilis (strain 3/211)</name>
    <dbReference type="NCBI Taxonomy" id="1266370"/>
    <lineage>
        <taxon>Bacteria</taxon>
        <taxon>Pseudomonadati</taxon>
        <taxon>Nitrospinota/Tectimicrobiota group</taxon>
        <taxon>Nitrospinota</taxon>
        <taxon>Nitrospinia</taxon>
        <taxon>Nitrospinales</taxon>
        <taxon>Nitrospinaceae</taxon>
        <taxon>Nitrospina</taxon>
    </lineage>
</organism>
<dbReference type="FunFam" id="3.90.1170.20:FF:000001">
    <property type="entry name" value="Nicotinate-nucleotide diphosphorylase (Carboxylating)"/>
    <property type="match status" value="1"/>
</dbReference>
<keyword evidence="8 12" id="KW-0808">Transferase</keyword>
<sequence>MRPQPTQEQIDEWVERSLAEDLGEGDVTTETLVDPTALARAQMVAKQDLVVCGMGLIHTVFRHVDMAAIFSREREDGSFLKKGETLIAIEGKAAALLKGERTALNILQRLSGIATLTRAFVEKAGPVQILDTRKTTPSLRVFEKYAVACGGGTNHRFGLFDAVLIKDNHIKMAGGIRPALERMKASGHQEPIEIETTNLEEVKEALEGGADIILLDNMTPETMAEAVLLIRGRARTEASGNMTLEKVEQLANLGLDCISVGGLTHSAPAVDISMNFDLPA</sequence>
<evidence type="ECO:0000256" key="1">
    <source>
        <dbReference type="ARBA" id="ARBA00003237"/>
    </source>
</evidence>
<proteinExistence type="inferred from homology"/>
<dbReference type="AlphaFoldDB" id="M1YM20"/>
<dbReference type="GO" id="GO:0009435">
    <property type="term" value="P:NAD+ biosynthetic process"/>
    <property type="evidence" value="ECO:0007669"/>
    <property type="project" value="UniProtKB-UniPathway"/>
</dbReference>
<gene>
    <name evidence="15" type="primary">nadC</name>
    <name evidence="15" type="ORF">NITGR_720024</name>
</gene>
<dbReference type="InParanoid" id="M1YM20"/>
<dbReference type="HOGENOM" id="CLU_039622_0_2_0"/>
<reference evidence="15 16" key="1">
    <citation type="journal article" date="2013" name="Front. Microbiol.">
        <title>The genome of Nitrospina gracilis illuminates the metabolism and evolution of the major marine nitrite oxidizer.</title>
        <authorList>
            <person name="Luecker S."/>
            <person name="Nowka B."/>
            <person name="Rattei T."/>
            <person name="Spieck E."/>
            <person name="and Daims H."/>
        </authorList>
    </citation>
    <scope>NUCLEOTIDE SEQUENCE [LARGE SCALE GENOMIC DNA]</scope>
    <source>
        <strain evidence="15 16">3/211</strain>
    </source>
</reference>
<dbReference type="InterPro" id="IPR004393">
    <property type="entry name" value="NadC"/>
</dbReference>
<dbReference type="InterPro" id="IPR037128">
    <property type="entry name" value="Quinolinate_PRibosylTase_N_sf"/>
</dbReference>
<dbReference type="Pfam" id="PF01729">
    <property type="entry name" value="QRPTase_C"/>
    <property type="match status" value="1"/>
</dbReference>
<dbReference type="PANTHER" id="PTHR32179:SF3">
    <property type="entry name" value="NICOTINATE-NUCLEOTIDE PYROPHOSPHORYLASE [CARBOXYLATING]"/>
    <property type="match status" value="1"/>
</dbReference>
<evidence type="ECO:0000256" key="3">
    <source>
        <dbReference type="ARBA" id="ARBA00009400"/>
    </source>
</evidence>
<dbReference type="RefSeq" id="WP_005010340.1">
    <property type="nucleotide sequence ID" value="NZ_HG422173.1"/>
</dbReference>
<dbReference type="InterPro" id="IPR027277">
    <property type="entry name" value="NadC/ModD"/>
</dbReference>
<name>M1YM20_NITG3</name>
<feature type="domain" description="Quinolinate phosphoribosyl transferase C-terminal" evidence="13">
    <location>
        <begin position="113"/>
        <end position="274"/>
    </location>
</feature>
<dbReference type="UniPathway" id="UPA00253">
    <property type="reaction ID" value="UER00331"/>
</dbReference>
<comment type="caution">
    <text evidence="15">The sequence shown here is derived from an EMBL/GenBank/DDBJ whole genome shotgun (WGS) entry which is preliminary data.</text>
</comment>
<evidence type="ECO:0000256" key="7">
    <source>
        <dbReference type="ARBA" id="ARBA00022676"/>
    </source>
</evidence>
<dbReference type="CDD" id="cd01572">
    <property type="entry name" value="QPRTase"/>
    <property type="match status" value="1"/>
</dbReference>
<accession>M1YM20</accession>
<feature type="domain" description="Quinolinate phosphoribosyl transferase N-terminal" evidence="14">
    <location>
        <begin position="26"/>
        <end position="111"/>
    </location>
</feature>
<evidence type="ECO:0000259" key="13">
    <source>
        <dbReference type="Pfam" id="PF01729"/>
    </source>
</evidence>
<evidence type="ECO:0000313" key="16">
    <source>
        <dbReference type="Proteomes" id="UP000011704"/>
    </source>
</evidence>
<evidence type="ECO:0000313" key="15">
    <source>
        <dbReference type="EMBL" id="CCQ91531.1"/>
    </source>
</evidence>
<dbReference type="SUPFAM" id="SSF51690">
    <property type="entry name" value="Nicotinate/Quinolinate PRTase C-terminal domain-like"/>
    <property type="match status" value="1"/>
</dbReference>
<dbReference type="PANTHER" id="PTHR32179">
    <property type="entry name" value="NICOTINATE-NUCLEOTIDE PYROPHOSPHORYLASE [CARBOXYLATING]"/>
    <property type="match status" value="1"/>
</dbReference>
<evidence type="ECO:0000259" key="14">
    <source>
        <dbReference type="Pfam" id="PF02749"/>
    </source>
</evidence>
<dbReference type="Gene3D" id="3.90.1170.20">
    <property type="entry name" value="Quinolinate phosphoribosyl transferase, N-terminal domain"/>
    <property type="match status" value="1"/>
</dbReference>
<dbReference type="SUPFAM" id="SSF54675">
    <property type="entry name" value="Nicotinate/Quinolinate PRTase N-terminal domain-like"/>
    <property type="match status" value="1"/>
</dbReference>
<dbReference type="InterPro" id="IPR002638">
    <property type="entry name" value="Quinolinate_PRibosylTrfase_C"/>
</dbReference>
<comment type="catalytic activity">
    <reaction evidence="10">
        <text>nicotinate beta-D-ribonucleotide + CO2 + diphosphate = quinolinate + 5-phospho-alpha-D-ribose 1-diphosphate + 2 H(+)</text>
        <dbReference type="Rhea" id="RHEA:12733"/>
        <dbReference type="ChEBI" id="CHEBI:15378"/>
        <dbReference type="ChEBI" id="CHEBI:16526"/>
        <dbReference type="ChEBI" id="CHEBI:29959"/>
        <dbReference type="ChEBI" id="CHEBI:33019"/>
        <dbReference type="ChEBI" id="CHEBI:57502"/>
        <dbReference type="ChEBI" id="CHEBI:58017"/>
        <dbReference type="EC" id="2.4.2.19"/>
    </reaction>
</comment>
<evidence type="ECO:0000256" key="9">
    <source>
        <dbReference type="ARBA" id="ARBA00033102"/>
    </source>
</evidence>
<comment type="pathway">
    <text evidence="2">Cofactor biosynthesis; NAD(+) biosynthesis; nicotinate D-ribonucleotide from quinolinate: step 1/1.</text>
</comment>
<keyword evidence="7 12" id="KW-0328">Glycosyltransferase</keyword>
<comment type="function">
    <text evidence="1">Involved in the catabolism of quinolinic acid (QA).</text>
</comment>
<evidence type="ECO:0000256" key="5">
    <source>
        <dbReference type="ARBA" id="ARBA00011944"/>
    </source>
</evidence>
<evidence type="ECO:0000256" key="8">
    <source>
        <dbReference type="ARBA" id="ARBA00022679"/>
    </source>
</evidence>
<keyword evidence="16" id="KW-1185">Reference proteome</keyword>
<evidence type="ECO:0000256" key="4">
    <source>
        <dbReference type="ARBA" id="ARBA00011218"/>
    </source>
</evidence>
<comment type="similarity">
    <text evidence="3 12">Belongs to the NadC/ModD family.</text>
</comment>
<evidence type="ECO:0000256" key="12">
    <source>
        <dbReference type="PIRNR" id="PIRNR006250"/>
    </source>
</evidence>
<dbReference type="GO" id="GO:0034213">
    <property type="term" value="P:quinolinate catabolic process"/>
    <property type="evidence" value="ECO:0007669"/>
    <property type="project" value="TreeGrafter"/>
</dbReference>
<dbReference type="EC" id="2.4.2.19" evidence="5"/>
<protein>
    <recommendedName>
        <fullName evidence="11">Probable nicotinate-nucleotide pyrophosphorylase [carboxylating]</fullName>
        <ecNumber evidence="5">2.4.2.19</ecNumber>
    </recommendedName>
    <alternativeName>
        <fullName evidence="9">Quinolinate phosphoribosyltransferase [decarboxylating]</fullName>
    </alternativeName>
</protein>
<evidence type="ECO:0000256" key="10">
    <source>
        <dbReference type="ARBA" id="ARBA00047445"/>
    </source>
</evidence>
<dbReference type="Proteomes" id="UP000011704">
    <property type="component" value="Unassembled WGS sequence"/>
</dbReference>
<evidence type="ECO:0000256" key="2">
    <source>
        <dbReference type="ARBA" id="ARBA00004893"/>
    </source>
</evidence>
<dbReference type="STRING" id="1266370.NITGR_720024"/>
<dbReference type="NCBIfam" id="TIGR00078">
    <property type="entry name" value="nadC"/>
    <property type="match status" value="1"/>
</dbReference>
<dbReference type="FunCoup" id="M1YM20">
    <property type="interactions" value="480"/>
</dbReference>
<dbReference type="GO" id="GO:0005737">
    <property type="term" value="C:cytoplasm"/>
    <property type="evidence" value="ECO:0007669"/>
    <property type="project" value="TreeGrafter"/>
</dbReference>
<dbReference type="InterPro" id="IPR013785">
    <property type="entry name" value="Aldolase_TIM"/>
</dbReference>
<dbReference type="PIRSF" id="PIRSF006250">
    <property type="entry name" value="NadC_ModD"/>
    <property type="match status" value="1"/>
</dbReference>
<evidence type="ECO:0000256" key="11">
    <source>
        <dbReference type="ARBA" id="ARBA00069173"/>
    </source>
</evidence>
<dbReference type="GO" id="GO:0004514">
    <property type="term" value="F:nicotinate-nucleotide diphosphorylase (carboxylating) activity"/>
    <property type="evidence" value="ECO:0007669"/>
    <property type="project" value="UniProtKB-EC"/>
</dbReference>
<dbReference type="InterPro" id="IPR022412">
    <property type="entry name" value="Quinolinate_PRibosylTrfase_N"/>
</dbReference>
<dbReference type="OrthoDB" id="9782546at2"/>
<dbReference type="FunFam" id="3.20.20.70:FF:000030">
    <property type="entry name" value="Nicotinate-nucleotide pyrophosphorylase, carboxylating"/>
    <property type="match status" value="1"/>
</dbReference>
<keyword evidence="6" id="KW-0662">Pyridine nucleotide biosynthesis</keyword>